<dbReference type="GO" id="GO:0009249">
    <property type="term" value="P:protein lipoylation"/>
    <property type="evidence" value="ECO:0007669"/>
    <property type="project" value="InterPro"/>
</dbReference>
<organism evidence="9 10">
    <name type="scientific">Macrostomum lignano</name>
    <dbReference type="NCBI Taxonomy" id="282301"/>
    <lineage>
        <taxon>Eukaryota</taxon>
        <taxon>Metazoa</taxon>
        <taxon>Spiralia</taxon>
        <taxon>Lophotrochozoa</taxon>
        <taxon>Platyhelminthes</taxon>
        <taxon>Rhabditophora</taxon>
        <taxon>Macrostomorpha</taxon>
        <taxon>Macrostomida</taxon>
        <taxon>Macrostomidae</taxon>
        <taxon>Macrostomum</taxon>
    </lineage>
</organism>
<keyword evidence="4" id="KW-0808">Transferase</keyword>
<reference evidence="10" key="1">
    <citation type="submission" date="2016-11" db="UniProtKB">
        <authorList>
            <consortium name="WormBaseParasite"/>
        </authorList>
    </citation>
    <scope>IDENTIFICATION</scope>
</reference>
<evidence type="ECO:0000256" key="6">
    <source>
        <dbReference type="ARBA" id="ARBA00030797"/>
    </source>
</evidence>
<comment type="similarity">
    <text evidence="2">Belongs to the LipB family.</text>
</comment>
<dbReference type="AlphaFoldDB" id="A0A1I8IS32"/>
<protein>
    <recommendedName>
        <fullName evidence="3">lipoyl(octanoyl) transferase</fullName>
        <ecNumber evidence="3">2.3.1.181</ecNumber>
    </recommendedName>
    <alternativeName>
        <fullName evidence="6">Lipoate-protein ligase B</fullName>
    </alternativeName>
    <alternativeName>
        <fullName evidence="7">Lipoyl/octanoyl transferase</fullName>
    </alternativeName>
</protein>
<dbReference type="PANTHER" id="PTHR10993">
    <property type="entry name" value="OCTANOYLTRANSFERASE"/>
    <property type="match status" value="1"/>
</dbReference>
<dbReference type="SUPFAM" id="SSF55681">
    <property type="entry name" value="Class II aaRS and biotin synthetases"/>
    <property type="match status" value="1"/>
</dbReference>
<dbReference type="EC" id="2.3.1.181" evidence="3"/>
<evidence type="ECO:0000313" key="10">
    <source>
        <dbReference type="WBParaSite" id="maker-uti_cns_0016219-snap-gene-0.3-mRNA-1"/>
    </source>
</evidence>
<sequence>ALSDRRLGAPDRVAASSSEPRIIVAFAIGESHLQMIVGETHMQRGDPLCGGDLARHLQPDLHNLERSPNTPSKRMTFFEAVPGVAVQHLANRGGALVLHPGLHQIDGIHGRGSDGARDGAQREAVHLLQYGQQECPAAALSPGLHSVLHPAGGGVRGVLAGVLIEWRHPLHVVVGDAVVFAKKLGELEQDVHLQRSELIVAHGIVAVFVVVCDGAKLFDGVLVGILETVEAKKLLYEVRIGHVQGAALVHAGELPPCLQSAAAGPSPRRLIRAIWHGRLSYKEGLLLQRFHSALLRSRPLKADCLLLLEHRPVYTVGIRGVDPANSADGDTDQLAARLRSIGAEFHRADRGGLLTFHGPGQLVAYPMLDLRNHGRSLRDYVCRLQRTVVDLCARGYGLGDARTTEDVGVWIADRKVAALGVHAANYLTSHGVAINCNVDLAWFQHIVPCGLLGKSVTSLTNELGRDVSVESVLPEFLDSFSAEFNCEVQLTRAATADFCPSKSVREVPRLRQLRLLLKYPRLKKLSKSVSLKLNAASTPLDVAKQLDEAAQDGGGGNLVRDSALAVVDEQYYWSMRRPLKKSCLLRFIPLMRAAQLVGKRLL</sequence>
<evidence type="ECO:0000256" key="4">
    <source>
        <dbReference type="ARBA" id="ARBA00022679"/>
    </source>
</evidence>
<dbReference type="CDD" id="cd16444">
    <property type="entry name" value="LipB"/>
    <property type="match status" value="1"/>
</dbReference>
<dbReference type="Proteomes" id="UP000095280">
    <property type="component" value="Unplaced"/>
</dbReference>
<dbReference type="InterPro" id="IPR045864">
    <property type="entry name" value="aa-tRNA-synth_II/BPL/LPL"/>
</dbReference>
<dbReference type="NCBIfam" id="TIGR00214">
    <property type="entry name" value="lipB"/>
    <property type="match status" value="1"/>
</dbReference>
<keyword evidence="9" id="KW-1185">Reference proteome</keyword>
<dbReference type="PROSITE" id="PS51733">
    <property type="entry name" value="BPL_LPL_CATALYTIC"/>
    <property type="match status" value="1"/>
</dbReference>
<dbReference type="InterPro" id="IPR004143">
    <property type="entry name" value="BPL_LPL_catalytic"/>
</dbReference>
<dbReference type="InterPro" id="IPR000544">
    <property type="entry name" value="Octanoyltransferase"/>
</dbReference>
<dbReference type="InterPro" id="IPR020605">
    <property type="entry name" value="Octanoyltransferase_CS"/>
</dbReference>
<dbReference type="PANTHER" id="PTHR10993:SF7">
    <property type="entry name" value="LIPOYLTRANSFERASE 2, MITOCHONDRIAL-RELATED"/>
    <property type="match status" value="1"/>
</dbReference>
<evidence type="ECO:0000256" key="2">
    <source>
        <dbReference type="ARBA" id="ARBA00007907"/>
    </source>
</evidence>
<evidence type="ECO:0000256" key="1">
    <source>
        <dbReference type="ARBA" id="ARBA00004821"/>
    </source>
</evidence>
<accession>A0A1I8IS32</accession>
<dbReference type="WBParaSite" id="maker-uti_cns_0016219-snap-gene-0.3-mRNA-1">
    <property type="protein sequence ID" value="maker-uti_cns_0016219-snap-gene-0.3-mRNA-1"/>
    <property type="gene ID" value="maker-uti_cns_0016219-snap-gene-0.3"/>
</dbReference>
<dbReference type="GO" id="GO:0033819">
    <property type="term" value="F:lipoyl(octanoyl) transferase activity"/>
    <property type="evidence" value="ECO:0007669"/>
    <property type="project" value="UniProtKB-EC"/>
</dbReference>
<feature type="domain" description="BPL/LPL catalytic" evidence="8">
    <location>
        <begin position="299"/>
        <end position="488"/>
    </location>
</feature>
<evidence type="ECO:0000256" key="3">
    <source>
        <dbReference type="ARBA" id="ARBA00012334"/>
    </source>
</evidence>
<evidence type="ECO:0000259" key="8">
    <source>
        <dbReference type="PROSITE" id="PS51733"/>
    </source>
</evidence>
<keyword evidence="5" id="KW-0012">Acyltransferase</keyword>
<proteinExistence type="inferred from homology"/>
<comment type="pathway">
    <text evidence="1">Protein modification; protein lipoylation via endogenous pathway; protein N(6)-(lipoyl)lysine from octanoyl-[acyl-carrier-protein]: step 1/2.</text>
</comment>
<evidence type="ECO:0000256" key="5">
    <source>
        <dbReference type="ARBA" id="ARBA00023315"/>
    </source>
</evidence>
<dbReference type="UniPathway" id="UPA00538">
    <property type="reaction ID" value="UER00592"/>
</dbReference>
<evidence type="ECO:0000313" key="9">
    <source>
        <dbReference type="Proteomes" id="UP000095280"/>
    </source>
</evidence>
<evidence type="ECO:0000256" key="7">
    <source>
        <dbReference type="ARBA" id="ARBA00033331"/>
    </source>
</evidence>
<dbReference type="Gene3D" id="3.30.930.10">
    <property type="entry name" value="Bira Bifunctional Protein, Domain 2"/>
    <property type="match status" value="1"/>
</dbReference>
<dbReference type="PROSITE" id="PS01313">
    <property type="entry name" value="LIPB"/>
    <property type="match status" value="1"/>
</dbReference>
<name>A0A1I8IS32_9PLAT</name>
<dbReference type="HAMAP" id="MF_00013">
    <property type="entry name" value="LipB"/>
    <property type="match status" value="1"/>
</dbReference>
<dbReference type="Pfam" id="PF21948">
    <property type="entry name" value="LplA-B_cat"/>
    <property type="match status" value="1"/>
</dbReference>